<evidence type="ECO:0000313" key="2">
    <source>
        <dbReference type="Proteomes" id="UP001652628"/>
    </source>
</evidence>
<keyword evidence="2" id="KW-1185">Reference proteome</keyword>
<feature type="compositionally biased region" description="Basic and acidic residues" evidence="1">
    <location>
        <begin position="193"/>
        <end position="204"/>
    </location>
</feature>
<dbReference type="RefSeq" id="XP_016939688.4">
    <property type="nucleotide sequence ID" value="XM_017084199.4"/>
</dbReference>
<evidence type="ECO:0000313" key="3">
    <source>
        <dbReference type="RefSeq" id="XP_016939688.4"/>
    </source>
</evidence>
<sequence>MEQAKVSNYGIISVRECHCRGRNDHQMMNTEYVTNYGIMTTRKCHGETNPQTLKLKSFINRGVLVLHKCLCNSELLQIDDLTNYGNMVICKSTCKLVKRNKLKAFEAPENPAEIGPMKPGVTPQISPGRPLDLSASSSVDNSPEENSFGKNSTNSREFTAPGNSKNQQYLSVPTKVTDLPATTTNNPLKRPRRCTDTVENPPKKLRFDPAIQSLESSLKNTSNHNYLVSPNDPLKCPMESTETLQNPQKKLSLVLENNSSPHDLGPPKVETTAVQIQQPRVVVMCTPCAKELQEYLIDPKNDDLKPKKSKLRCPHCLNVKANKRDFSSHIATCQQEHKPYKCIGCAFKSTKKNSVTGHSSTCFYLLSVKKYEQRCLSIHHSNN</sequence>
<feature type="compositionally biased region" description="Polar residues" evidence="1">
    <location>
        <begin position="134"/>
        <end position="171"/>
    </location>
</feature>
<dbReference type="AlphaFoldDB" id="A0AB39ZNB7"/>
<proteinExistence type="predicted"/>
<dbReference type="GeneID" id="108017203"/>
<gene>
    <name evidence="3" type="primary">LOC108017203</name>
</gene>
<name>A0AB39ZNB7_DROSZ</name>
<evidence type="ECO:0000256" key="1">
    <source>
        <dbReference type="SAM" id="MobiDB-lite"/>
    </source>
</evidence>
<accession>A0AB39ZNB7</accession>
<protein>
    <submittedName>
        <fullName evidence="3">Uncharacterized protein</fullName>
    </submittedName>
</protein>
<organism evidence="2 3">
    <name type="scientific">Drosophila suzukii</name>
    <name type="common">Spotted-wing drosophila fruit fly</name>
    <dbReference type="NCBI Taxonomy" id="28584"/>
    <lineage>
        <taxon>Eukaryota</taxon>
        <taxon>Metazoa</taxon>
        <taxon>Ecdysozoa</taxon>
        <taxon>Arthropoda</taxon>
        <taxon>Hexapoda</taxon>
        <taxon>Insecta</taxon>
        <taxon>Pterygota</taxon>
        <taxon>Neoptera</taxon>
        <taxon>Endopterygota</taxon>
        <taxon>Diptera</taxon>
        <taxon>Brachycera</taxon>
        <taxon>Muscomorpha</taxon>
        <taxon>Ephydroidea</taxon>
        <taxon>Drosophilidae</taxon>
        <taxon>Drosophila</taxon>
        <taxon>Sophophora</taxon>
    </lineage>
</organism>
<dbReference type="Proteomes" id="UP001652628">
    <property type="component" value="Chromosome 3"/>
</dbReference>
<feature type="region of interest" description="Disordered" evidence="1">
    <location>
        <begin position="111"/>
        <end position="204"/>
    </location>
</feature>
<reference evidence="3" key="1">
    <citation type="submission" date="2025-08" db="UniProtKB">
        <authorList>
            <consortium name="RefSeq"/>
        </authorList>
    </citation>
    <scope>IDENTIFICATION</scope>
</reference>